<dbReference type="EMBL" id="JQ735907">
    <property type="protein sequence ID" value="AFM85239.1"/>
    <property type="molecule type" value="Genomic_DNA"/>
</dbReference>
<proteinExistence type="predicted"/>
<reference evidence="1" key="1">
    <citation type="journal article" date="2013" name="Genetics">
        <title>Defining the Epigenetic Mechanism of Asymmetric Cell Division of Schizosaccharomyces japonicus Yeast.</title>
        <authorList>
            <person name="Yu C."/>
            <person name="Bonaduce M.J."/>
            <person name="Klar A.J."/>
        </authorList>
    </citation>
    <scope>NUCLEOTIDE SEQUENCE</scope>
    <source>
        <strain evidence="1">SJ4</strain>
    </source>
</reference>
<name>I6T563_SCHJP</name>
<protein>
    <submittedName>
        <fullName evidence="1">SWI/SNF complex subunit Snf5</fullName>
    </submittedName>
</protein>
<dbReference type="Pfam" id="PF04855">
    <property type="entry name" value="SNF5"/>
    <property type="match status" value="1"/>
</dbReference>
<dbReference type="GO" id="GO:0006338">
    <property type="term" value="P:chromatin remodeling"/>
    <property type="evidence" value="ECO:0007669"/>
    <property type="project" value="InterPro"/>
</dbReference>
<evidence type="ECO:0000313" key="1">
    <source>
        <dbReference type="EMBL" id="AFM85239.1"/>
    </source>
</evidence>
<dbReference type="AlphaFoldDB" id="I6T563"/>
<sequence>MLRINPTLASSYYGLGYIGYKNGQTASAPSLLTVQKYKGRFLHSFHSLVFPNTCQSQVSYTNTSLIPLRLECELDSGKLRDTFIVSDDADEDSIQLLIALSLKDYGINNLTSTTRRSITQPVISQLHHAKVSPTSEGNKLAVNTLHNKKRQKYYPALTNGAIRVILKVDVTIGRVNYVDNVEWDISNSSNDAELFASITCDELGLSGDFKTAIAHSIREQAQLYLNSYLVLTELAEQQDEDELSSFVLPHLSHAIKKTTTSTPEVMFFSSEEAERMDRDYDRETRRVRRRYGRLKRGLNLPDINDIPKTHKLLLTSGTILTDEKIYDISDTLPIPGEITKDGDQRLIITLKVPSEKLRQLIGNTIAGSTSVGSTFGTQEILEKSMPAADKHEDVISITIRGNQQTFELEKPPNCVPSWLMPCLSQLKSRYPMDNYTLIIKTSDNPIDPLTIRLKCDHCENEIVSAGPANSLGNFELHLLSKKHRDLVDKKNFLM</sequence>
<accession>I6T563</accession>
<dbReference type="InterPro" id="IPR006939">
    <property type="entry name" value="SNF5"/>
</dbReference>
<dbReference type="GO" id="GO:0000228">
    <property type="term" value="C:nuclear chromosome"/>
    <property type="evidence" value="ECO:0007669"/>
    <property type="project" value="InterPro"/>
</dbReference>
<organism evidence="1">
    <name type="scientific">Schizosaccharomyces japonicus</name>
    <name type="common">Fission yeast</name>
    <dbReference type="NCBI Taxonomy" id="4897"/>
    <lineage>
        <taxon>Eukaryota</taxon>
        <taxon>Fungi</taxon>
        <taxon>Dikarya</taxon>
        <taxon>Ascomycota</taxon>
        <taxon>Taphrinomycotina</taxon>
        <taxon>Schizosaccharomycetes</taxon>
        <taxon>Schizosaccharomycetales</taxon>
        <taxon>Schizosaccharomycetaceae</taxon>
        <taxon>Schizosaccharomyces</taxon>
    </lineage>
</organism>
<dbReference type="VEuPathDB" id="FungiDB:SJAG_01111"/>